<evidence type="ECO:0000256" key="1">
    <source>
        <dbReference type="ARBA" id="ARBA00004141"/>
    </source>
</evidence>
<keyword evidence="3" id="KW-0104">Cadmium</keyword>
<keyword evidence="5 13" id="KW-0479">Metal-binding</keyword>
<evidence type="ECO:0000313" key="17">
    <source>
        <dbReference type="Proteomes" id="UP001164909"/>
    </source>
</evidence>
<dbReference type="Gene3D" id="3.30.70.100">
    <property type="match status" value="1"/>
</dbReference>
<keyword evidence="4 13" id="KW-0812">Transmembrane</keyword>
<keyword evidence="14" id="KW-0175">Coiled coil</keyword>
<dbReference type="SFLD" id="SFLDF00027">
    <property type="entry name" value="p-type_atpase"/>
    <property type="match status" value="1"/>
</dbReference>
<dbReference type="PANTHER" id="PTHR48085:SF5">
    <property type="entry name" value="CADMIUM_ZINC-TRANSPORTING ATPASE HMA4-RELATED"/>
    <property type="match status" value="1"/>
</dbReference>
<dbReference type="PRINTS" id="PR00941">
    <property type="entry name" value="CDATPASE"/>
</dbReference>
<feature type="transmembrane region" description="Helical" evidence="13">
    <location>
        <begin position="315"/>
        <end position="334"/>
    </location>
</feature>
<comment type="catalytic activity">
    <reaction evidence="12">
        <text>Cd(2+)(in) + ATP + H2O = Cd(2+)(out) + ADP + phosphate + H(+)</text>
        <dbReference type="Rhea" id="RHEA:12132"/>
        <dbReference type="ChEBI" id="CHEBI:15377"/>
        <dbReference type="ChEBI" id="CHEBI:15378"/>
        <dbReference type="ChEBI" id="CHEBI:30616"/>
        <dbReference type="ChEBI" id="CHEBI:43474"/>
        <dbReference type="ChEBI" id="CHEBI:48775"/>
        <dbReference type="ChEBI" id="CHEBI:456216"/>
        <dbReference type="EC" id="7.2.2.21"/>
    </reaction>
</comment>
<evidence type="ECO:0000256" key="2">
    <source>
        <dbReference type="ARBA" id="ARBA00006024"/>
    </source>
</evidence>
<dbReference type="PROSITE" id="PS00154">
    <property type="entry name" value="ATPASE_E1_E2"/>
    <property type="match status" value="1"/>
</dbReference>
<keyword evidence="7 13" id="KW-0067">ATP-binding</keyword>
<organism evidence="16 17">
    <name type="scientific">Caldicellulosiruptor morganii</name>
    <dbReference type="NCBI Taxonomy" id="1387555"/>
    <lineage>
        <taxon>Bacteria</taxon>
        <taxon>Bacillati</taxon>
        <taxon>Bacillota</taxon>
        <taxon>Bacillota incertae sedis</taxon>
        <taxon>Caldicellulosiruptorales</taxon>
        <taxon>Caldicellulosiruptoraceae</taxon>
        <taxon>Caldicellulosiruptor</taxon>
    </lineage>
</organism>
<evidence type="ECO:0000256" key="14">
    <source>
        <dbReference type="SAM" id="Coils"/>
    </source>
</evidence>
<evidence type="ECO:0000256" key="6">
    <source>
        <dbReference type="ARBA" id="ARBA00022741"/>
    </source>
</evidence>
<dbReference type="InterPro" id="IPR023214">
    <property type="entry name" value="HAD_sf"/>
</dbReference>
<dbReference type="Proteomes" id="UP001164909">
    <property type="component" value="Chromosome"/>
</dbReference>
<evidence type="ECO:0000256" key="10">
    <source>
        <dbReference type="ARBA" id="ARBA00023136"/>
    </source>
</evidence>
<dbReference type="SUPFAM" id="SSF56784">
    <property type="entry name" value="HAD-like"/>
    <property type="match status" value="1"/>
</dbReference>
<proteinExistence type="inferred from homology"/>
<dbReference type="InterPro" id="IPR036412">
    <property type="entry name" value="HAD-like_sf"/>
</dbReference>
<feature type="transmembrane region" description="Helical" evidence="13">
    <location>
        <begin position="680"/>
        <end position="698"/>
    </location>
</feature>
<dbReference type="InterPro" id="IPR059000">
    <property type="entry name" value="ATPase_P-type_domA"/>
</dbReference>
<evidence type="ECO:0000256" key="7">
    <source>
        <dbReference type="ARBA" id="ARBA00022840"/>
    </source>
</evidence>
<comment type="similarity">
    <text evidence="2 13">Belongs to the cation transport ATPase (P-type) (TC 3.A.3) family. Type IB subfamily.</text>
</comment>
<comment type="subcellular location">
    <subcellularLocation>
        <location evidence="13">Cell membrane</location>
    </subcellularLocation>
    <subcellularLocation>
        <location evidence="1">Membrane</location>
        <topology evidence="1">Multi-pass membrane protein</topology>
    </subcellularLocation>
</comment>
<dbReference type="InterPro" id="IPR051014">
    <property type="entry name" value="Cation_Transport_ATPase_IB"/>
</dbReference>
<evidence type="ECO:0000259" key="15">
    <source>
        <dbReference type="PROSITE" id="PS50846"/>
    </source>
</evidence>
<keyword evidence="10 13" id="KW-0472">Membrane</keyword>
<evidence type="ECO:0000256" key="11">
    <source>
        <dbReference type="ARBA" id="ARBA00039103"/>
    </source>
</evidence>
<evidence type="ECO:0000313" key="16">
    <source>
        <dbReference type="EMBL" id="WAM34003.1"/>
    </source>
</evidence>
<feature type="transmembrane region" description="Helical" evidence="13">
    <location>
        <begin position="113"/>
        <end position="130"/>
    </location>
</feature>
<evidence type="ECO:0000256" key="13">
    <source>
        <dbReference type="RuleBase" id="RU362081"/>
    </source>
</evidence>
<dbReference type="PROSITE" id="PS50846">
    <property type="entry name" value="HMA_2"/>
    <property type="match status" value="1"/>
</dbReference>
<dbReference type="InterPro" id="IPR023298">
    <property type="entry name" value="ATPase_P-typ_TM_dom_sf"/>
</dbReference>
<dbReference type="InterPro" id="IPR008250">
    <property type="entry name" value="ATPase_P-typ_transduc_dom_A_sf"/>
</dbReference>
<dbReference type="Gene3D" id="2.70.150.10">
    <property type="entry name" value="Calcium-transporting ATPase, cytoplasmic transduction domain A"/>
    <property type="match status" value="1"/>
</dbReference>
<dbReference type="PANTHER" id="PTHR48085">
    <property type="entry name" value="CADMIUM/ZINC-TRANSPORTING ATPASE HMA2-RELATED"/>
    <property type="match status" value="1"/>
</dbReference>
<dbReference type="Pfam" id="PF00702">
    <property type="entry name" value="Hydrolase"/>
    <property type="match status" value="1"/>
</dbReference>
<feature type="coiled-coil region" evidence="14">
    <location>
        <begin position="186"/>
        <end position="213"/>
    </location>
</feature>
<dbReference type="RefSeq" id="WP_045168494.1">
    <property type="nucleotide sequence ID" value="NZ_CP113865.1"/>
</dbReference>
<dbReference type="InterPro" id="IPR023299">
    <property type="entry name" value="ATPase_P-typ_cyto_dom_N"/>
</dbReference>
<reference evidence="16" key="1">
    <citation type="submission" date="2022-12" db="EMBL/GenBank/DDBJ databases">
        <authorList>
            <person name="Bing R.G."/>
            <person name="Willard D.J."/>
            <person name="Manesh M.J.H."/>
            <person name="Laemthong T."/>
            <person name="Crosby J.R."/>
            <person name="Kelly R.M."/>
        </authorList>
    </citation>
    <scope>NUCLEOTIDE SEQUENCE</scope>
    <source>
        <strain evidence="16">DSM 8990</strain>
    </source>
</reference>
<dbReference type="InterPro" id="IPR044492">
    <property type="entry name" value="P_typ_ATPase_HD_dom"/>
</dbReference>
<evidence type="ECO:0000256" key="4">
    <source>
        <dbReference type="ARBA" id="ARBA00022692"/>
    </source>
</evidence>
<accession>A0ABY7BNJ6</accession>
<evidence type="ECO:0000256" key="3">
    <source>
        <dbReference type="ARBA" id="ARBA00022539"/>
    </source>
</evidence>
<gene>
    <name evidence="16" type="ORF">OTK00_000148</name>
</gene>
<evidence type="ECO:0000256" key="9">
    <source>
        <dbReference type="ARBA" id="ARBA00022989"/>
    </source>
</evidence>
<dbReference type="EMBL" id="CP113865">
    <property type="protein sequence ID" value="WAM34003.1"/>
    <property type="molecule type" value="Genomic_DNA"/>
</dbReference>
<dbReference type="EC" id="7.2.2.21" evidence="11"/>
<evidence type="ECO:0000256" key="12">
    <source>
        <dbReference type="ARBA" id="ARBA00049338"/>
    </source>
</evidence>
<dbReference type="Gene3D" id="3.40.1110.10">
    <property type="entry name" value="Calcium-transporting ATPase, cytoplasmic domain N"/>
    <property type="match status" value="1"/>
</dbReference>
<keyword evidence="9 13" id="KW-1133">Transmembrane helix</keyword>
<dbReference type="SFLD" id="SFLDS00003">
    <property type="entry name" value="Haloacid_Dehalogenase"/>
    <property type="match status" value="1"/>
</dbReference>
<dbReference type="NCBIfam" id="TIGR01494">
    <property type="entry name" value="ATPase_P-type"/>
    <property type="match status" value="1"/>
</dbReference>
<feature type="transmembrane region" description="Helical" evidence="13">
    <location>
        <begin position="655"/>
        <end position="674"/>
    </location>
</feature>
<dbReference type="InterPro" id="IPR036163">
    <property type="entry name" value="HMA_dom_sf"/>
</dbReference>
<dbReference type="SUPFAM" id="SSF55008">
    <property type="entry name" value="HMA, heavy metal-associated domain"/>
    <property type="match status" value="1"/>
</dbReference>
<dbReference type="InterPro" id="IPR027256">
    <property type="entry name" value="P-typ_ATPase_IB"/>
</dbReference>
<dbReference type="InterPro" id="IPR018303">
    <property type="entry name" value="ATPase_P-typ_P_site"/>
</dbReference>
<dbReference type="InterPro" id="IPR001757">
    <property type="entry name" value="P_typ_ATPase"/>
</dbReference>
<dbReference type="NCBIfam" id="TIGR01525">
    <property type="entry name" value="ATPase-IB_hvy"/>
    <property type="match status" value="1"/>
</dbReference>
<evidence type="ECO:0000256" key="8">
    <source>
        <dbReference type="ARBA" id="ARBA00022967"/>
    </source>
</evidence>
<feature type="transmembrane region" description="Helical" evidence="13">
    <location>
        <begin position="346"/>
        <end position="368"/>
    </location>
</feature>
<evidence type="ECO:0000256" key="5">
    <source>
        <dbReference type="ARBA" id="ARBA00022723"/>
    </source>
</evidence>
<dbReference type="Pfam" id="PF00122">
    <property type="entry name" value="E1-E2_ATPase"/>
    <property type="match status" value="1"/>
</dbReference>
<dbReference type="SUPFAM" id="SSF81665">
    <property type="entry name" value="Calcium ATPase, transmembrane domain M"/>
    <property type="match status" value="1"/>
</dbReference>
<protein>
    <recommendedName>
        <fullName evidence="11">Cd(2+)-exporting ATPase</fullName>
        <ecNumber evidence="11">7.2.2.21</ecNumber>
    </recommendedName>
</protein>
<dbReference type="SFLD" id="SFLDG00002">
    <property type="entry name" value="C1.7:_P-type_atpase_like"/>
    <property type="match status" value="1"/>
</dbReference>
<dbReference type="PRINTS" id="PR00119">
    <property type="entry name" value="CATATPASE"/>
</dbReference>
<dbReference type="CDD" id="cd00371">
    <property type="entry name" value="HMA"/>
    <property type="match status" value="1"/>
</dbReference>
<dbReference type="SUPFAM" id="SSF81653">
    <property type="entry name" value="Calcium ATPase, transduction domain A"/>
    <property type="match status" value="1"/>
</dbReference>
<keyword evidence="6 13" id="KW-0547">Nucleotide-binding</keyword>
<dbReference type="Gene3D" id="3.40.50.1000">
    <property type="entry name" value="HAD superfamily/HAD-like"/>
    <property type="match status" value="1"/>
</dbReference>
<dbReference type="InterPro" id="IPR006121">
    <property type="entry name" value="HMA_dom"/>
</dbReference>
<name>A0ABY7BNJ6_9FIRM</name>
<dbReference type="Pfam" id="PF00403">
    <property type="entry name" value="HMA"/>
    <property type="match status" value="1"/>
</dbReference>
<keyword evidence="13" id="KW-1003">Cell membrane</keyword>
<keyword evidence="8" id="KW-1278">Translocase</keyword>
<keyword evidence="17" id="KW-1185">Reference proteome</keyword>
<feature type="domain" description="HMA" evidence="15">
    <location>
        <begin position="7"/>
        <end position="78"/>
    </location>
</feature>
<feature type="transmembrane region" description="Helical" evidence="13">
    <location>
        <begin position="91"/>
        <end position="107"/>
    </location>
</feature>
<sequence length="700" mass="77287">MANLAIVKVELLLENLLCAYCASRIEQKVNSLDFVKNASLNFVTKKLTAEIDRKDYKLFLESVNRIVNEIEPDVKVLQVPDEKPVIDIKELFLIITSILLFTAGLFASESSWWQIGLFLLSYILAGENVIRKFFKNLIQLKIFDENFLMTVATISAFLLKEYPEAVLVMLLYRIGELLEEIAIRRSRKTINSLKNLEIEYANLKIENQIKRVSPKDIVPGDLVVVRAGEKIPVDGIVVAGSCFLDTSAITGESHPVPIRENDEVFSGSISLDGTIEVLAKSFYKDSTIAKIIEIVENAASKKSQTERFITSFAKVYTPAVTIIAILVALIPPLLSSEPFKTWAYRSLIFLIVSCPCSLVISIPLSYFAGVARLSRSSILVKGTQYIDRMAGKIHAILFDKTGTITSATLKVESVMPKGISSKEFIRLLCHVESFSNHPIAISITNEFKVKVDAESVKEIKEYAGRGIEGVVDSKMVIAGTKEFLQEKGIVIDLEPEEEKNLLFATAVYMAVDGRFCGYVVLKDFLKEDIKETLQRLKQLGIKTFLLTGDRKEAAEEVANKLDFDVVFANLLPQDKARIAQSIKKEAGKAATVFVGDGINDSPALALCDVGISFARGASSIAGEAADVILLENSTTRILDLIDISRFVRKIVIQNIAISLSVKFLVMLLGTAGFANLWEAVLADVGVALIAILNSLRILKN</sequence>